<proteinExistence type="predicted"/>
<evidence type="ECO:0000313" key="1">
    <source>
        <dbReference type="EMBL" id="EMS54873.1"/>
    </source>
</evidence>
<name>M7YVU9_TRIUA</name>
<organism evidence="1">
    <name type="scientific">Triticum urartu</name>
    <name type="common">Red wild einkorn</name>
    <name type="synonym">Crithodium urartu</name>
    <dbReference type="NCBI Taxonomy" id="4572"/>
    <lineage>
        <taxon>Eukaryota</taxon>
        <taxon>Viridiplantae</taxon>
        <taxon>Streptophyta</taxon>
        <taxon>Embryophyta</taxon>
        <taxon>Tracheophyta</taxon>
        <taxon>Spermatophyta</taxon>
        <taxon>Magnoliopsida</taxon>
        <taxon>Liliopsida</taxon>
        <taxon>Poales</taxon>
        <taxon>Poaceae</taxon>
        <taxon>BOP clade</taxon>
        <taxon>Pooideae</taxon>
        <taxon>Triticodae</taxon>
        <taxon>Triticeae</taxon>
        <taxon>Triticinae</taxon>
        <taxon>Triticum</taxon>
    </lineage>
</organism>
<dbReference type="AlphaFoldDB" id="M7YVU9"/>
<protein>
    <submittedName>
        <fullName evidence="1">Uncharacterized protein</fullName>
    </submittedName>
</protein>
<reference evidence="1" key="1">
    <citation type="journal article" date="2013" name="Nature">
        <title>Draft genome of the wheat A-genome progenitor Triticum urartu.</title>
        <authorList>
            <person name="Ling H.Q."/>
            <person name="Zhao S."/>
            <person name="Liu D."/>
            <person name="Wang J."/>
            <person name="Sun H."/>
            <person name="Zhang C."/>
            <person name="Fan H."/>
            <person name="Li D."/>
            <person name="Dong L."/>
            <person name="Tao Y."/>
            <person name="Gao C."/>
            <person name="Wu H."/>
            <person name="Li Y."/>
            <person name="Cui Y."/>
            <person name="Guo X."/>
            <person name="Zheng S."/>
            <person name="Wang B."/>
            <person name="Yu K."/>
            <person name="Liang Q."/>
            <person name="Yang W."/>
            <person name="Lou X."/>
            <person name="Chen J."/>
            <person name="Feng M."/>
            <person name="Jian J."/>
            <person name="Zhang X."/>
            <person name="Luo G."/>
            <person name="Jiang Y."/>
            <person name="Liu J."/>
            <person name="Wang Z."/>
            <person name="Sha Y."/>
            <person name="Zhang B."/>
            <person name="Wu H."/>
            <person name="Tang D."/>
            <person name="Shen Q."/>
            <person name="Xue P."/>
            <person name="Zou S."/>
            <person name="Wang X."/>
            <person name="Liu X."/>
            <person name="Wang F."/>
            <person name="Yang Y."/>
            <person name="An X."/>
            <person name="Dong Z."/>
            <person name="Zhang K."/>
            <person name="Zhang X."/>
            <person name="Luo M.C."/>
            <person name="Dvorak J."/>
            <person name="Tong Y."/>
            <person name="Wang J."/>
            <person name="Yang H."/>
            <person name="Li Z."/>
            <person name="Wang D."/>
            <person name="Zhang A."/>
            <person name="Wang J."/>
        </authorList>
    </citation>
    <scope>NUCLEOTIDE SEQUENCE</scope>
</reference>
<dbReference type="EMBL" id="KD176966">
    <property type="protein sequence ID" value="EMS54873.1"/>
    <property type="molecule type" value="Genomic_DNA"/>
</dbReference>
<accession>M7YVU9</accession>
<gene>
    <name evidence="1" type="ORF">TRIUR3_30142</name>
</gene>
<sequence>MARAVGAFFLAFVAPPLMTKGEVDMAYVSEPLLLVVGFPMAVIQICGYEIWIEGREKGGELGTCIGESALMGIFSRSIEPHVFIQGRHFLGGTRRWWGTLGGGAGEKARGPLRRGTERHRWWRFWRPISPAAHDIGRVRVGSDQIGRVRVGRERKGEKMNNVDILG</sequence>